<reference evidence="1 2" key="1">
    <citation type="submission" date="2019-04" db="EMBL/GenBank/DDBJ databases">
        <title>Complete genome sequence of Agrobacterium tumefaciens CFBP6624.</title>
        <authorList>
            <person name="Haryono M."/>
            <person name="Lin Y.-C."/>
            <person name="Lai E.-M."/>
            <person name="Kuo C.-H."/>
        </authorList>
    </citation>
    <scope>NUCLEOTIDE SEQUENCE [LARGE SCALE GENOMIC DNA]</scope>
    <source>
        <strain evidence="1 2">CFBP6624</strain>
    </source>
</reference>
<sequence length="164" mass="18340">MEMQSAKPQKEHEFLSRIVGDWIMTASSGHENYDANDPSQRFTETVRSIGGLWIVGEGTGNMPDGDEMTAVITVGFDPAKGNFVGSWIGSMMTYLWVYRGWLEEDGKTLTLEAEGPAFDGSGRIDTYRDVLVLHDDNHRSFSGSVRQPDGTFKTFMTSEFRRKG</sequence>
<organism evidence="1 2">
    <name type="scientific">Agrobacterium tumefaciens</name>
    <dbReference type="NCBI Taxonomy" id="358"/>
    <lineage>
        <taxon>Bacteria</taxon>
        <taxon>Pseudomonadati</taxon>
        <taxon>Pseudomonadota</taxon>
        <taxon>Alphaproteobacteria</taxon>
        <taxon>Hyphomicrobiales</taxon>
        <taxon>Rhizobiaceae</taxon>
        <taxon>Rhizobium/Agrobacterium group</taxon>
        <taxon>Agrobacterium</taxon>
        <taxon>Agrobacterium tumefaciens complex</taxon>
    </lineage>
</organism>
<accession>A0AAE6BJ96</accession>
<dbReference type="InterPro" id="IPR011473">
    <property type="entry name" value="DUF1579"/>
</dbReference>
<evidence type="ECO:0000313" key="1">
    <source>
        <dbReference type="EMBL" id="QCL99152.1"/>
    </source>
</evidence>
<dbReference type="AlphaFoldDB" id="A0AAE6BJ96"/>
<dbReference type="Pfam" id="PF07617">
    <property type="entry name" value="DUF1579"/>
    <property type="match status" value="1"/>
</dbReference>
<proteinExistence type="predicted"/>
<dbReference type="Proteomes" id="UP000298646">
    <property type="component" value="Chromosome circular"/>
</dbReference>
<gene>
    <name evidence="1" type="ORF">CFBP6624_02695</name>
</gene>
<protein>
    <submittedName>
        <fullName evidence="1">DUF1579 domain-containing protein</fullName>
    </submittedName>
</protein>
<dbReference type="EMBL" id="CP039907">
    <property type="protein sequence ID" value="QCL99152.1"/>
    <property type="molecule type" value="Genomic_DNA"/>
</dbReference>
<name>A0AAE6BJ96_AGRTU</name>
<dbReference type="RefSeq" id="WP_137083722.1">
    <property type="nucleotide sequence ID" value="NZ_CP039907.1"/>
</dbReference>
<evidence type="ECO:0000313" key="2">
    <source>
        <dbReference type="Proteomes" id="UP000298646"/>
    </source>
</evidence>